<dbReference type="AlphaFoldDB" id="A0A0K1PCR8"/>
<feature type="transmembrane region" description="Helical" evidence="1">
    <location>
        <begin position="222"/>
        <end position="240"/>
    </location>
</feature>
<keyword evidence="3" id="KW-1185">Reference proteome</keyword>
<accession>A0A0K1PCR8</accession>
<feature type="transmembrane region" description="Helical" evidence="1">
    <location>
        <begin position="78"/>
        <end position="101"/>
    </location>
</feature>
<keyword evidence="1" id="KW-0472">Membrane</keyword>
<dbReference type="SUPFAM" id="SSF48452">
    <property type="entry name" value="TPR-like"/>
    <property type="match status" value="1"/>
</dbReference>
<evidence type="ECO:0000313" key="2">
    <source>
        <dbReference type="EMBL" id="AKU91315.1"/>
    </source>
</evidence>
<reference evidence="2 3" key="1">
    <citation type="submission" date="2015-08" db="EMBL/GenBank/DDBJ databases">
        <authorList>
            <person name="Babu N.S."/>
            <person name="Beckwith C.J."/>
            <person name="Beseler K.G."/>
            <person name="Brison A."/>
            <person name="Carone J.V."/>
            <person name="Caskin T.P."/>
            <person name="Diamond M."/>
            <person name="Durham M.E."/>
            <person name="Foxe J.M."/>
            <person name="Go M."/>
            <person name="Henderson B.A."/>
            <person name="Jones I.B."/>
            <person name="McGettigan J.A."/>
            <person name="Micheletti S.J."/>
            <person name="Nasrallah M.E."/>
            <person name="Ortiz D."/>
            <person name="Piller C.R."/>
            <person name="Privatt S.R."/>
            <person name="Schneider S.L."/>
            <person name="Sharp S."/>
            <person name="Smith T.C."/>
            <person name="Stanton J.D."/>
            <person name="Ullery H.E."/>
            <person name="Wilson R.J."/>
            <person name="Serrano M.G."/>
            <person name="Buck G."/>
            <person name="Lee V."/>
            <person name="Wang Y."/>
            <person name="Carvalho R."/>
            <person name="Voegtly L."/>
            <person name="Shi R."/>
            <person name="Duckworth R."/>
            <person name="Johnson A."/>
            <person name="Loviza R."/>
            <person name="Walstead R."/>
            <person name="Shah Z."/>
            <person name="Kiflezghi M."/>
            <person name="Wade K."/>
            <person name="Ball S.L."/>
            <person name="Bradley K.W."/>
            <person name="Asai D.J."/>
            <person name="Bowman C.A."/>
            <person name="Russell D.A."/>
            <person name="Pope W.H."/>
            <person name="Jacobs-Sera D."/>
            <person name="Hendrix R.W."/>
            <person name="Hatfull G.F."/>
        </authorList>
    </citation>
    <scope>NUCLEOTIDE SEQUENCE [LARGE SCALE GENOMIC DNA]</scope>
    <source>
        <strain evidence="2 3">DSM 27710</strain>
    </source>
</reference>
<evidence type="ECO:0008006" key="4">
    <source>
        <dbReference type="Google" id="ProtNLM"/>
    </source>
</evidence>
<dbReference type="Gene3D" id="1.25.40.10">
    <property type="entry name" value="Tetratricopeptide repeat domain"/>
    <property type="match status" value="1"/>
</dbReference>
<evidence type="ECO:0000256" key="1">
    <source>
        <dbReference type="SAM" id="Phobius"/>
    </source>
</evidence>
<feature type="transmembrane region" description="Helical" evidence="1">
    <location>
        <begin position="29"/>
        <end position="48"/>
    </location>
</feature>
<gene>
    <name evidence="2" type="ORF">AKJ08_1702</name>
</gene>
<name>A0A0K1PCR8_9BACT</name>
<feature type="transmembrane region" description="Helical" evidence="1">
    <location>
        <begin position="143"/>
        <end position="173"/>
    </location>
</feature>
<dbReference type="PATRIC" id="fig|1391653.3.peg.1784"/>
<dbReference type="InterPro" id="IPR011990">
    <property type="entry name" value="TPR-like_helical_dom_sf"/>
</dbReference>
<dbReference type="Proteomes" id="UP000055590">
    <property type="component" value="Chromosome"/>
</dbReference>
<feature type="transmembrane region" description="Helical" evidence="1">
    <location>
        <begin position="193"/>
        <end position="215"/>
    </location>
</feature>
<sequence length="765" mass="80482">MRLALAASLATGALSTALPLARVPGFESALAANVVVAILGGILGVASARQERQLSTAGQRVRFEPSPSSLTAALRSTFAAFLPVAGIVAAFACAASIAGLFGPHCSITAGLGWYPVLPLPSALLSCAVGVLCGALFSRRFAPGLAFAGILLLSLVASALPLAVGPQAFLYNALAGYLPGPLYDEVVRIGPALLWYRLHTLVLAAAAIGAGGLAWGGKPAFRPASMGLLAASLALAFWGFSARHEHGWEQSAASVENALGARREGARCTVILPRELDRADAARFVDECDHRVDELEAFFGVHASRPTVFLYRSKEEKRRLTGAAGTQFAKPWLGQIHVENRGFPHPILKHELAHLVAGPLGRAPFDVAASAFGLLPIQGLVEGAAVAADWPPGELSVHEEAKAMRELGLAPRLDRILSATGFWSESAPRAYTYAGSFVRWLVETRGPERFGRLYRDGDFEAAYGAPLAALVHEWERHLDELELADGARALAELRFRRPAIFRRPCAREVAELSADAGAALASGDGLRSAELYGRCAALDPGDPTFLRAQAAAFASAGSSAPIESLLDVAERHPARTALLRANLLALLGDARAKSGELSAAASAYAEAAKIEVDAGALRTLTVKLEATSDPRIAAVVLPYLDVGSDTKLLAIRELLTERPDFRTGWYLVGRRLQQRGEAAAALDALDRALEPGLLPVLSFEAGRLRALALIDLGRAAEACPALERLAEGGTGIERSTAADLHGLCVHRTDSKPGFGHAEAAPASGEP</sequence>
<evidence type="ECO:0000313" key="3">
    <source>
        <dbReference type="Proteomes" id="UP000055590"/>
    </source>
</evidence>
<protein>
    <recommendedName>
        <fullName evidence="4">Tetratricopeptide repeat protein</fullName>
    </recommendedName>
</protein>
<dbReference type="KEGG" id="vin:AKJ08_1702"/>
<organism evidence="2 3">
    <name type="scientific">Vulgatibacter incomptus</name>
    <dbReference type="NCBI Taxonomy" id="1391653"/>
    <lineage>
        <taxon>Bacteria</taxon>
        <taxon>Pseudomonadati</taxon>
        <taxon>Myxococcota</taxon>
        <taxon>Myxococcia</taxon>
        <taxon>Myxococcales</taxon>
        <taxon>Cystobacterineae</taxon>
        <taxon>Vulgatibacteraceae</taxon>
        <taxon>Vulgatibacter</taxon>
    </lineage>
</organism>
<feature type="transmembrane region" description="Helical" evidence="1">
    <location>
        <begin position="113"/>
        <end position="136"/>
    </location>
</feature>
<keyword evidence="1" id="KW-1133">Transmembrane helix</keyword>
<proteinExistence type="predicted"/>
<keyword evidence="1" id="KW-0812">Transmembrane</keyword>
<dbReference type="EMBL" id="CP012332">
    <property type="protein sequence ID" value="AKU91315.1"/>
    <property type="molecule type" value="Genomic_DNA"/>
</dbReference>